<keyword evidence="2" id="KW-1185">Reference proteome</keyword>
<reference evidence="1 2" key="1">
    <citation type="submission" date="2023-11" db="EMBL/GenBank/DDBJ databases">
        <title>Lentzea sokolovensis, sp. nov., Lentzea kristufkii, sp. nov., and Lentzea miocenensis, sp. nov., rare actinobacteria from Sokolov Coal Basin, Miocene lacustrine sediment, Czech Republic.</title>
        <authorList>
            <person name="Lara A."/>
            <person name="Kotroba L."/>
            <person name="Nouioui I."/>
            <person name="Neumann-Schaal M."/>
            <person name="Mast Y."/>
            <person name="Chronakova A."/>
        </authorList>
    </citation>
    <scope>NUCLEOTIDE SEQUENCE [LARGE SCALE GENOMIC DNA]</scope>
    <source>
        <strain evidence="1 2">BCCO 10_0061</strain>
    </source>
</reference>
<protein>
    <submittedName>
        <fullName evidence="1">Uncharacterized protein</fullName>
    </submittedName>
</protein>
<evidence type="ECO:0000313" key="1">
    <source>
        <dbReference type="EMBL" id="MDX8140673.1"/>
    </source>
</evidence>
<dbReference type="EMBL" id="JAXAVU010000001">
    <property type="protein sequence ID" value="MDX8140673.1"/>
    <property type="molecule type" value="Genomic_DNA"/>
</dbReference>
<organism evidence="1 2">
    <name type="scientific">Lentzea sokolovensis</name>
    <dbReference type="NCBI Taxonomy" id="3095429"/>
    <lineage>
        <taxon>Bacteria</taxon>
        <taxon>Bacillati</taxon>
        <taxon>Actinomycetota</taxon>
        <taxon>Actinomycetes</taxon>
        <taxon>Pseudonocardiales</taxon>
        <taxon>Pseudonocardiaceae</taxon>
        <taxon>Lentzea</taxon>
    </lineage>
</organism>
<comment type="caution">
    <text evidence="1">The sequence shown here is derived from an EMBL/GenBank/DDBJ whole genome shotgun (WGS) entry which is preliminary data.</text>
</comment>
<accession>A0ABU4UPB6</accession>
<proteinExistence type="predicted"/>
<name>A0ABU4UPB6_9PSEU</name>
<sequence>MQDTVGGQHDVLLDHRHAAARLLDQHRQAGQVELVQSGARRDHRVHLAGDQVQHRCGTVHDDTLLQHRFPLTVQAHARTVDSVA</sequence>
<gene>
    <name evidence="1" type="ORF">SK854_01005</name>
</gene>
<dbReference type="Proteomes" id="UP001285352">
    <property type="component" value="Unassembled WGS sequence"/>
</dbReference>
<evidence type="ECO:0000313" key="2">
    <source>
        <dbReference type="Proteomes" id="UP001285352"/>
    </source>
</evidence>